<protein>
    <recommendedName>
        <fullName evidence="5">Transmembrane protein 254</fullName>
    </recommendedName>
</protein>
<proteinExistence type="predicted"/>
<dbReference type="PANTHER" id="PTHR34104">
    <property type="entry name" value="TRANSMEMBRANE PROTEIN 254"/>
    <property type="match status" value="1"/>
</dbReference>
<evidence type="ECO:0000256" key="1">
    <source>
        <dbReference type="ARBA" id="ARBA00004141"/>
    </source>
</evidence>
<evidence type="ECO:0000256" key="4">
    <source>
        <dbReference type="ARBA" id="ARBA00023136"/>
    </source>
</evidence>
<reference evidence="7 8" key="1">
    <citation type="submission" date="2023-11" db="EMBL/GenBank/DDBJ databases">
        <title>Halocaridina rubra genome assembly.</title>
        <authorList>
            <person name="Smith C."/>
        </authorList>
    </citation>
    <scope>NUCLEOTIDE SEQUENCE [LARGE SCALE GENOMIC DNA]</scope>
    <source>
        <strain evidence="7">EP-1</strain>
        <tissue evidence="7">Whole</tissue>
    </source>
</reference>
<sequence>MASGKKIHKDYFVFNPTIAIIIIFNAVILLTAWLCPNSAIVQKMGFIGSIISWLGNEHSTLTMYLCYLMIVGHIAEALVAFILCLRLGLTLPTTMKWIITTLIVGMPSLMNLIYIPGDEKKIK</sequence>
<keyword evidence="2 6" id="KW-0812">Transmembrane</keyword>
<organism evidence="7 8">
    <name type="scientific">Halocaridina rubra</name>
    <name type="common">Hawaiian red shrimp</name>
    <dbReference type="NCBI Taxonomy" id="373956"/>
    <lineage>
        <taxon>Eukaryota</taxon>
        <taxon>Metazoa</taxon>
        <taxon>Ecdysozoa</taxon>
        <taxon>Arthropoda</taxon>
        <taxon>Crustacea</taxon>
        <taxon>Multicrustacea</taxon>
        <taxon>Malacostraca</taxon>
        <taxon>Eumalacostraca</taxon>
        <taxon>Eucarida</taxon>
        <taxon>Decapoda</taxon>
        <taxon>Pleocyemata</taxon>
        <taxon>Caridea</taxon>
        <taxon>Atyoidea</taxon>
        <taxon>Atyidae</taxon>
        <taxon>Halocaridina</taxon>
    </lineage>
</organism>
<gene>
    <name evidence="7" type="ORF">SK128_028223</name>
</gene>
<dbReference type="Proteomes" id="UP001381693">
    <property type="component" value="Unassembled WGS sequence"/>
</dbReference>
<keyword evidence="3 6" id="KW-1133">Transmembrane helix</keyword>
<keyword evidence="8" id="KW-1185">Reference proteome</keyword>
<dbReference type="EMBL" id="JAXCGZ010000886">
    <property type="protein sequence ID" value="KAK7085492.1"/>
    <property type="molecule type" value="Genomic_DNA"/>
</dbReference>
<evidence type="ECO:0000256" key="3">
    <source>
        <dbReference type="ARBA" id="ARBA00022989"/>
    </source>
</evidence>
<evidence type="ECO:0000313" key="7">
    <source>
        <dbReference type="EMBL" id="KAK7085492.1"/>
    </source>
</evidence>
<evidence type="ECO:0000256" key="6">
    <source>
        <dbReference type="SAM" id="Phobius"/>
    </source>
</evidence>
<evidence type="ECO:0000256" key="2">
    <source>
        <dbReference type="ARBA" id="ARBA00022692"/>
    </source>
</evidence>
<comment type="caution">
    <text evidence="7">The sequence shown here is derived from an EMBL/GenBank/DDBJ whole genome shotgun (WGS) entry which is preliminary data.</text>
</comment>
<keyword evidence="4 6" id="KW-0472">Membrane</keyword>
<feature type="transmembrane region" description="Helical" evidence="6">
    <location>
        <begin position="12"/>
        <end position="34"/>
    </location>
</feature>
<dbReference type="InterPro" id="IPR028110">
    <property type="entry name" value="TMEM254"/>
</dbReference>
<evidence type="ECO:0000256" key="5">
    <source>
        <dbReference type="ARBA" id="ARBA00034834"/>
    </source>
</evidence>
<comment type="subcellular location">
    <subcellularLocation>
        <location evidence="1">Membrane</location>
        <topology evidence="1">Multi-pass membrane protein</topology>
    </subcellularLocation>
</comment>
<dbReference type="Pfam" id="PF14934">
    <property type="entry name" value="TMEM254"/>
    <property type="match status" value="1"/>
</dbReference>
<dbReference type="GO" id="GO:0016020">
    <property type="term" value="C:membrane"/>
    <property type="evidence" value="ECO:0007669"/>
    <property type="project" value="UniProtKB-SubCell"/>
</dbReference>
<accession>A0AAN9AFZ0</accession>
<name>A0AAN9AFZ0_HALRR</name>
<feature type="transmembrane region" description="Helical" evidence="6">
    <location>
        <begin position="61"/>
        <end position="85"/>
    </location>
</feature>
<evidence type="ECO:0000313" key="8">
    <source>
        <dbReference type="Proteomes" id="UP001381693"/>
    </source>
</evidence>
<feature type="transmembrane region" description="Helical" evidence="6">
    <location>
        <begin position="97"/>
        <end position="115"/>
    </location>
</feature>
<dbReference type="AlphaFoldDB" id="A0AAN9AFZ0"/>
<dbReference type="PANTHER" id="PTHR34104:SF3">
    <property type="entry name" value="TRANSMEMBRANE PROTEIN 254"/>
    <property type="match status" value="1"/>
</dbReference>